<dbReference type="Proteomes" id="UP001195914">
    <property type="component" value="Unassembled WGS sequence"/>
</dbReference>
<proteinExistence type="predicted"/>
<organism evidence="2 3">
    <name type="scientific">Babesia divergens</name>
    <dbReference type="NCBI Taxonomy" id="32595"/>
    <lineage>
        <taxon>Eukaryota</taxon>
        <taxon>Sar</taxon>
        <taxon>Alveolata</taxon>
        <taxon>Apicomplexa</taxon>
        <taxon>Aconoidasida</taxon>
        <taxon>Piroplasmida</taxon>
        <taxon>Babesiidae</taxon>
        <taxon>Babesia</taxon>
    </lineage>
</organism>
<evidence type="ECO:0000313" key="2">
    <source>
        <dbReference type="EMBL" id="KAK1934700.1"/>
    </source>
</evidence>
<accession>A0AAD9LFH9</accession>
<sequence>MRGDVAGPSPVQSSAPRHNTAREVASYQYDPDSITYTPNMKIHLVSRPPKRESESSVMDRYSGALETLRNQLWNSNTASNVSFEECASDDGDLVGHMVSRERDLSRLIPIERELCSRGSVFLKRLLINAEKVPLAVLDEVLSDSNVVNKLKSLNDVFSFGKRMHIPKTKIDSSVFTAIEIATKVFNGSTVPTVMWPCTDGSVGHNERVRIDESVVFEALQVYRLRKYNRETYVEWNRSTSMTQQNEGALAMDVTDAGILREISDTILDELSSTMWCLSYLSLHLHSAGMDYIKSYASCILEDHESITATLWNYYLSFSSHMEAMYSHIKDADKSLNDKLGGRMIVEVHRMLTLQCTIVKTLLAIHIGTRSMSVSEYQRYVTHFQKCNFNGVFSVARTIIGVEECGRSLLMMHALYELQAVGTLLLTSFFLYDKFDVSKNYDLHTILSAETIDLMRHQLTAIDSGKHDNRSRPILAFAYACFLQRVSAENRDIKVDSGYITDISRYLDQYSVCFEWLVFSRDMFASTCNDDNVVNFPGRMLLMESLSQLISTFTVKELPRLDSVVNAVCNVVDRSNLQFDCGYISSKKCVLERISEHLMCHFPFGLNILFQLLSAFLPVCVEAHDKGKIDAAGDGESMELIIEFLLSPFKSITVSPINARLEYKYDTCDFELRDDLFIGIQMLYMLGLNKQVLLENWSRWDLGSCLYFLKSGTTGTQVDVDFLKNFSFHVQSHAASEKGDLWLVDAGLSMFTAHSSIDEVWAHDSSMQNMGKSTSNLYGCQFQLESMISVAIDYDMHQSATCESGSLNFTVLRALWLVWHGSIIYMANDTGELPVHALQTFVTCNSLMTSLIKYPRILSLIEGHIMSSMYAKDSRHQSPFGPASIIFNYTLLFLVCLKRPQLRIMLPKVIEALRSFLIPAVVVPVGDNATEVEFSRCWIFFQSLEFCSQVLADENGFHMFTLLHRVMQEEERYLHIYPVTGAILKFFKELLVQCPPELWMLSSWHHGMLNMSHTSLEMESSNLTHGLNLTYLKSLKRYIDGHMSRSVDLYSPFQSLLLCDMFTYVLKNVGLGLGECEFADCNQRFDMVFDIIEIVHLMCRIFRVFNYDNGRSLIANLENADREESWVNGVNELINRILLILSESNYIMEVVNMLGHHLDILHYHNEAAGGSLVMVNPLVFSEASLSFFTVKTLLYRRMGIAMMVSSDATKNHIVQCQTNCKYSWVSTPEMSPLSGQSKRIITTALNLLRDLYVTALPPNRNPLFATLADTLGSNFFVKSRPASEHRRKFLMPSEHIHDLDDPVVYFALRQIGMLCHKLPQVSLVRSLFTHTYSASNTSSATDIVSLHVLLREQSKVKRGSYIEDDISNDRVLLQQLGHLRGHYDVIVSINKDEACFYEHLICMFLDPKTCTYEARISILQYLLVSLSTCSGMELLIRNNGLDVGALLDFVDSVLRYHVMHGHTHNLGDVTVAQYALLIFSRLVEISKGSHTSYCWKSVNESLRVLINLWRRFDSNFFVDADVTFSQQFVTPKSTMAKELWFNRAKIDYYLDMSDSLMERRLGLLRTMGSLYAILNAMCLNFRFVCAKDGLFSDDFLALLTYVSMNWDFMDALFPIVVYDSGFVDTYVKNDVTETNMRQFYRLGLWLGEDCLSPLSRCLHYFHDMKVEYQCLLMDNHSRGIGPMDIQALLRTIACRRLSGSNNRQVGLYSPDKLGSETFVSLLNDVMGPPESNGLDAIVPPEEDKSTSDKTSHDYAFYTFGTCSEFGYNYLMDVEKFRHFCVVLLTSPDEKANFLLSREMPNVRRCIELVPYIESLNDLKMRILSHLCELVDLYRTRGCNLSGRIDQLVTSETRVGDNGSMRMAKCSMQPFEMFAFNGTMLLQLALTRPECIAEHPAYVGLLFEFLRLVYDGGASLGSIENSFISYYECCGSSDVDDGGIVDYIVSRDQISTSDKGVVGQEFRHFAVNVYGGLVAQVARYIVEFSERYQEVLNVDLKSSTAGRTSLMVRATALRSCLNYQNRGSSSTGSGSVLSGFSGMGEQYVEQRDCVCSIASGKNIDIDNISVWLNFKMIRFFTHLYKLFSHAAKCGHEMEAQGEEEGALAIYERVTKYTVKSVSQCCRTIIGLLSKESEYLLQCFMDAGSGVRRDGGFESIYVFILGPYAISLALESIISTDFNREFLQDKGYMYMMDMAGSLAQLPYIASICISPSARSHMGDLLNCSAIMRQDRKYMADCMRRSEGSIFRYENHNWLRATLYKCLERMNGMMMYGVSSGPFMASLMASQLFQRIYLYSFLCHFVQPLHYVNPKTMLSKYSQNVCDGLNGDCIEVIENNITMWYPPYQGSFKGVLERCPYHRLHCGLLKFVVDACNSHVMEGSMCDADVNGGADLMSFVMAVLHLLRMRIHYVLNVGDLSLALLEECHVLFSLIRHISTWRRLSDTDVMFMKEVIQWCVSHFSSMINAFQNGFDKIEDHIIPQTVMESPDILRSRVNCTPSKVECPAESRHKASLPRSYQQRCLYLMLKNAESFLTFLMNLKFTQEYDTDIPPTMDKFLKTGDARNVKRMCAVDREGFLSLISGQARECFKIRPGDYQPPAYSHDMTFEVMTKAFNSCVEICVLALRLWKELRSSHKSAPLFGARVNGDVYIPLSLRVSGVGEYSTEVFGAIKCVIYKEVRVVPDSHVEVAPTSIALSDLLSLFECIIEKSVLFSAKVVNTAFVQNQLCQHEAPRNGGSISHWRSVPSDTTSGCPAEFHATLSLLNNAFSDIAVHASDFSKSTVDFCSMIETLVARRTDQAKLLSGVFHDSFVYVER</sequence>
<reference evidence="2" key="2">
    <citation type="submission" date="2021-05" db="EMBL/GenBank/DDBJ databases">
        <authorList>
            <person name="Pain A."/>
        </authorList>
    </citation>
    <scope>NUCLEOTIDE SEQUENCE</scope>
    <source>
        <strain evidence="2">1802A</strain>
    </source>
</reference>
<gene>
    <name evidence="2" type="ORF">X943_000168</name>
</gene>
<protein>
    <submittedName>
        <fullName evidence="2">Uncharacterized protein</fullName>
    </submittedName>
</protein>
<evidence type="ECO:0000313" key="3">
    <source>
        <dbReference type="Proteomes" id="UP001195914"/>
    </source>
</evidence>
<feature type="region of interest" description="Disordered" evidence="1">
    <location>
        <begin position="1"/>
        <end position="30"/>
    </location>
</feature>
<reference evidence="2" key="1">
    <citation type="journal article" date="2014" name="Nucleic Acids Res.">
        <title>The evolutionary dynamics of variant antigen genes in Babesia reveal a history of genomic innovation underlying host-parasite interaction.</title>
        <authorList>
            <person name="Jackson A.P."/>
            <person name="Otto T.D."/>
            <person name="Darby A."/>
            <person name="Ramaprasad A."/>
            <person name="Xia D."/>
            <person name="Echaide I.E."/>
            <person name="Farber M."/>
            <person name="Gahlot S."/>
            <person name="Gamble J."/>
            <person name="Gupta D."/>
            <person name="Gupta Y."/>
            <person name="Jackson L."/>
            <person name="Malandrin L."/>
            <person name="Malas T.B."/>
            <person name="Moussa E."/>
            <person name="Nair M."/>
            <person name="Reid A.J."/>
            <person name="Sanders M."/>
            <person name="Sharma J."/>
            <person name="Tracey A."/>
            <person name="Quail M.A."/>
            <person name="Weir W."/>
            <person name="Wastling J.M."/>
            <person name="Hall N."/>
            <person name="Willadsen P."/>
            <person name="Lingelbach K."/>
            <person name="Shiels B."/>
            <person name="Tait A."/>
            <person name="Berriman M."/>
            <person name="Allred D.R."/>
            <person name="Pain A."/>
        </authorList>
    </citation>
    <scope>NUCLEOTIDE SEQUENCE</scope>
    <source>
        <strain evidence="2">1802A</strain>
    </source>
</reference>
<evidence type="ECO:0000256" key="1">
    <source>
        <dbReference type="SAM" id="MobiDB-lite"/>
    </source>
</evidence>
<keyword evidence="3" id="KW-1185">Reference proteome</keyword>
<name>A0AAD9LFH9_BABDI</name>
<dbReference type="EMBL" id="JAHBMH010000062">
    <property type="protein sequence ID" value="KAK1934700.1"/>
    <property type="molecule type" value="Genomic_DNA"/>
</dbReference>
<comment type="caution">
    <text evidence="2">The sequence shown here is derived from an EMBL/GenBank/DDBJ whole genome shotgun (WGS) entry which is preliminary data.</text>
</comment>